<protein>
    <recommendedName>
        <fullName evidence="3">Galactose-1-phosphate uridylyltransferase</fullName>
    </recommendedName>
</protein>
<name>A0A1B7LE29_9FIRM</name>
<reference evidence="1 2" key="1">
    <citation type="submission" date="2016-04" db="EMBL/GenBank/DDBJ databases">
        <authorList>
            <person name="Evans L.H."/>
            <person name="Alamgir A."/>
            <person name="Owens N."/>
            <person name="Weber N.D."/>
            <person name="Virtaneva K."/>
            <person name="Barbian K."/>
            <person name="Babar A."/>
            <person name="Rosenke K."/>
        </authorList>
    </citation>
    <scope>NUCLEOTIDE SEQUENCE [LARGE SCALE GENOMIC DNA]</scope>
    <source>
        <strain evidence="1 2">LMa1</strain>
    </source>
</reference>
<dbReference type="Proteomes" id="UP000078532">
    <property type="component" value="Unassembled WGS sequence"/>
</dbReference>
<organism evidence="1 2">
    <name type="scientific">Desulfotomaculum copahuensis</name>
    <dbReference type="NCBI Taxonomy" id="1838280"/>
    <lineage>
        <taxon>Bacteria</taxon>
        <taxon>Bacillati</taxon>
        <taxon>Bacillota</taxon>
        <taxon>Clostridia</taxon>
        <taxon>Eubacteriales</taxon>
        <taxon>Desulfotomaculaceae</taxon>
        <taxon>Desulfotomaculum</taxon>
    </lineage>
</organism>
<dbReference type="AlphaFoldDB" id="A0A1B7LE29"/>
<sequence length="342" mass="39160">MPLEFRKIINQTRFHHPLKDFALTTVPNEIRFDPLTGQAVRIMSFRSMKLERHDWTPFVEESRRKFCPFCPPKMEKVTPRFPEDIVPGGRLQVGRAVVVPNLTPYELYSAVTIMSPEHYLSMPALTAEIISDSVCAALDFLKLAEAADPGGARYGSINWNYMPYSGGSLIHPHLQILSGPAPCRYDAGLIRCGREYLLQNGRNYWSDLINTEIKNNERYLGQTGNTHWLVTFAPRALCDVTAVMPEKTTINDLTRRDIDDLAAGLRKVIEFYDEINIASFNAALYLARREDEGFWVTARIVGRYTIFPLVGSDYSHLQVMHDEPWTLHIPEELTRQLKPRFN</sequence>
<comment type="caution">
    <text evidence="1">The sequence shown here is derived from an EMBL/GenBank/DDBJ whole genome shotgun (WGS) entry which is preliminary data.</text>
</comment>
<dbReference type="InterPro" id="IPR036265">
    <property type="entry name" value="HIT-like_sf"/>
</dbReference>
<dbReference type="STRING" id="1838280.A6M21_10785"/>
<proteinExistence type="predicted"/>
<evidence type="ECO:0008006" key="3">
    <source>
        <dbReference type="Google" id="ProtNLM"/>
    </source>
</evidence>
<evidence type="ECO:0000313" key="2">
    <source>
        <dbReference type="Proteomes" id="UP000078532"/>
    </source>
</evidence>
<gene>
    <name evidence="1" type="ORF">A6M21_10785</name>
</gene>
<dbReference type="EMBL" id="LYVF01000164">
    <property type="protein sequence ID" value="OAT81358.1"/>
    <property type="molecule type" value="Genomic_DNA"/>
</dbReference>
<dbReference type="SUPFAM" id="SSF54197">
    <property type="entry name" value="HIT-like"/>
    <property type="match status" value="2"/>
</dbReference>
<accession>A0A1B7LE29</accession>
<dbReference type="Gene3D" id="3.30.428.10">
    <property type="entry name" value="HIT-like"/>
    <property type="match status" value="2"/>
</dbReference>
<keyword evidence="2" id="KW-1185">Reference proteome</keyword>
<dbReference type="RefSeq" id="WP_066668491.1">
    <property type="nucleotide sequence ID" value="NZ_LYVF01000164.1"/>
</dbReference>
<dbReference type="OrthoDB" id="1803128at2"/>
<evidence type="ECO:0000313" key="1">
    <source>
        <dbReference type="EMBL" id="OAT81358.1"/>
    </source>
</evidence>